<reference evidence="1 2" key="1">
    <citation type="journal article" date="2023" name="Arcadia Sci">
        <title>De novo assembly of a long-read Amblyomma americanum tick genome.</title>
        <authorList>
            <person name="Chou S."/>
            <person name="Poskanzer K.E."/>
            <person name="Rollins M."/>
            <person name="Thuy-Boun P.S."/>
        </authorList>
    </citation>
    <scope>NUCLEOTIDE SEQUENCE [LARGE SCALE GENOMIC DNA]</scope>
    <source>
        <strain evidence="1">F_SG_1</strain>
        <tissue evidence="1">Salivary glands</tissue>
    </source>
</reference>
<comment type="caution">
    <text evidence="1">The sequence shown here is derived from an EMBL/GenBank/DDBJ whole genome shotgun (WGS) entry which is preliminary data.</text>
</comment>
<dbReference type="EMBL" id="JARKHS020008904">
    <property type="protein sequence ID" value="KAK8780388.1"/>
    <property type="molecule type" value="Genomic_DNA"/>
</dbReference>
<accession>A0AAQ4F0Y4</accession>
<proteinExistence type="predicted"/>
<organism evidence="1 2">
    <name type="scientific">Amblyomma americanum</name>
    <name type="common">Lone star tick</name>
    <dbReference type="NCBI Taxonomy" id="6943"/>
    <lineage>
        <taxon>Eukaryota</taxon>
        <taxon>Metazoa</taxon>
        <taxon>Ecdysozoa</taxon>
        <taxon>Arthropoda</taxon>
        <taxon>Chelicerata</taxon>
        <taxon>Arachnida</taxon>
        <taxon>Acari</taxon>
        <taxon>Parasitiformes</taxon>
        <taxon>Ixodida</taxon>
        <taxon>Ixodoidea</taxon>
        <taxon>Ixodidae</taxon>
        <taxon>Amblyomminae</taxon>
        <taxon>Amblyomma</taxon>
    </lineage>
</organism>
<keyword evidence="2" id="KW-1185">Reference proteome</keyword>
<protein>
    <submittedName>
        <fullName evidence="1">Uncharacterized protein</fullName>
    </submittedName>
</protein>
<name>A0AAQ4F0Y4_AMBAM</name>
<evidence type="ECO:0000313" key="2">
    <source>
        <dbReference type="Proteomes" id="UP001321473"/>
    </source>
</evidence>
<dbReference type="AlphaFoldDB" id="A0AAQ4F0Y4"/>
<evidence type="ECO:0000313" key="1">
    <source>
        <dbReference type="EMBL" id="KAK8780388.1"/>
    </source>
</evidence>
<dbReference type="Proteomes" id="UP001321473">
    <property type="component" value="Unassembled WGS sequence"/>
</dbReference>
<sequence length="116" mass="12692">MQPIRTSLPAVMMPADPETALESEVKRQLFDSHSATLMSCLALDGATNAPPRDAQPSGIEIDSTIQDCAADGTVAASSSHFYSYPEEYLKEGNPIELHHNTVCFAQDRQECQTFFV</sequence>
<gene>
    <name evidence="1" type="ORF">V5799_018270</name>
</gene>